<dbReference type="GeneID" id="37226618"/>
<keyword evidence="2" id="KW-1185">Reference proteome</keyword>
<name>A0A395GKL7_9EURO</name>
<dbReference type="RefSeq" id="XP_025570369.1">
    <property type="nucleotide sequence ID" value="XM_025721753.1"/>
</dbReference>
<evidence type="ECO:0000313" key="1">
    <source>
        <dbReference type="EMBL" id="RAK96041.1"/>
    </source>
</evidence>
<reference evidence="1 2" key="1">
    <citation type="submission" date="2018-02" db="EMBL/GenBank/DDBJ databases">
        <title>The genomes of Aspergillus section Nigri reveals drivers in fungal speciation.</title>
        <authorList>
            <consortium name="DOE Joint Genome Institute"/>
            <person name="Vesth T.C."/>
            <person name="Nybo J."/>
            <person name="Theobald S."/>
            <person name="Brandl J."/>
            <person name="Frisvad J.C."/>
            <person name="Nielsen K.F."/>
            <person name="Lyhne E.K."/>
            <person name="Kogle M.E."/>
            <person name="Kuo A."/>
            <person name="Riley R."/>
            <person name="Clum A."/>
            <person name="Nolan M."/>
            <person name="Lipzen A."/>
            <person name="Salamov A."/>
            <person name="Henrissat B."/>
            <person name="Wiebenga A."/>
            <person name="De vries R.P."/>
            <person name="Grigoriev I.V."/>
            <person name="Mortensen U.H."/>
            <person name="Andersen M.R."/>
            <person name="Baker S.E."/>
        </authorList>
    </citation>
    <scope>NUCLEOTIDE SEQUENCE [LARGE SCALE GENOMIC DNA]</scope>
    <source>
        <strain evidence="1 2">CBS 121593</strain>
    </source>
</reference>
<sequence length="125" mass="15244">MFPEGHSQRRSFSTVSSQRCIRDIKSYFTAQTSVPHYTELYKDTELYKEIQLEDEPIEKTRKAEHDYFRNLAFRLAMARKLTLVSQWKLQYTHCSLRSEGELFVTDSRLWKWIMEFMQQWETIYQ</sequence>
<dbReference type="VEuPathDB" id="FungiDB:BO80DRAFT_449638"/>
<dbReference type="OrthoDB" id="3800738at2759"/>
<proteinExistence type="predicted"/>
<organism evidence="1 2">
    <name type="scientific">Aspergillus ibericus CBS 121593</name>
    <dbReference type="NCBI Taxonomy" id="1448316"/>
    <lineage>
        <taxon>Eukaryota</taxon>
        <taxon>Fungi</taxon>
        <taxon>Dikarya</taxon>
        <taxon>Ascomycota</taxon>
        <taxon>Pezizomycotina</taxon>
        <taxon>Eurotiomycetes</taxon>
        <taxon>Eurotiomycetidae</taxon>
        <taxon>Eurotiales</taxon>
        <taxon>Aspergillaceae</taxon>
        <taxon>Aspergillus</taxon>
        <taxon>Aspergillus subgen. Circumdati</taxon>
    </lineage>
</organism>
<protein>
    <submittedName>
        <fullName evidence="1">Uncharacterized protein</fullName>
    </submittedName>
</protein>
<dbReference type="STRING" id="1448316.A0A395GKL7"/>
<dbReference type="AlphaFoldDB" id="A0A395GKL7"/>
<dbReference type="Proteomes" id="UP000249402">
    <property type="component" value="Unassembled WGS sequence"/>
</dbReference>
<accession>A0A395GKL7</accession>
<evidence type="ECO:0000313" key="2">
    <source>
        <dbReference type="Proteomes" id="UP000249402"/>
    </source>
</evidence>
<dbReference type="EMBL" id="KZ824481">
    <property type="protein sequence ID" value="RAK96041.1"/>
    <property type="molecule type" value="Genomic_DNA"/>
</dbReference>
<gene>
    <name evidence="1" type="ORF">BO80DRAFT_449638</name>
</gene>